<protein>
    <recommendedName>
        <fullName evidence="6">CFEM domain-containing protein</fullName>
    </recommendedName>
</protein>
<keyword evidence="2" id="KW-0964">Secreted</keyword>
<keyword evidence="8" id="KW-1185">Reference proteome</keyword>
<gene>
    <name evidence="7" type="ORF">B0H17DRAFT_682076</name>
</gene>
<proteinExistence type="predicted"/>
<dbReference type="AlphaFoldDB" id="A0AAD7GC44"/>
<dbReference type="GO" id="GO:0005576">
    <property type="term" value="C:extracellular region"/>
    <property type="evidence" value="ECO:0007669"/>
    <property type="project" value="UniProtKB-SubCell"/>
</dbReference>
<dbReference type="PROSITE" id="PS52012">
    <property type="entry name" value="CFEM"/>
    <property type="match status" value="1"/>
</dbReference>
<sequence>MYLLSSLTRTGASFARHALYNFSSPLVSSPTLPQSPSSPCLVRTLVFRKLSLFTKMRTAILALLFAGVALAQSSSKTTSAASKSASATGSGSPANPSSSSGVPGLSACALGCITAAATNSSCGTFSNLACVCTDPNFQAEAGSCLLTECQPAEMQAALQLQQTECGAMSLTPTGSATATAPFQPSNSASDISASGASNSAGAAGASKQRRCGQREQRDEHGRRTRARRSGDGWRVGRGCVRCGGVDRGGRGALI</sequence>
<feature type="compositionally biased region" description="Low complexity" evidence="5">
    <location>
        <begin position="185"/>
        <end position="206"/>
    </location>
</feature>
<keyword evidence="3" id="KW-0732">Signal</keyword>
<evidence type="ECO:0000256" key="3">
    <source>
        <dbReference type="ARBA" id="ARBA00022729"/>
    </source>
</evidence>
<evidence type="ECO:0000256" key="5">
    <source>
        <dbReference type="SAM" id="MobiDB-lite"/>
    </source>
</evidence>
<feature type="compositionally biased region" description="Basic and acidic residues" evidence="5">
    <location>
        <begin position="212"/>
        <end position="221"/>
    </location>
</feature>
<evidence type="ECO:0000313" key="8">
    <source>
        <dbReference type="Proteomes" id="UP001221757"/>
    </source>
</evidence>
<dbReference type="EMBL" id="JARKIE010000086">
    <property type="protein sequence ID" value="KAJ7687600.1"/>
    <property type="molecule type" value="Genomic_DNA"/>
</dbReference>
<evidence type="ECO:0000256" key="4">
    <source>
        <dbReference type="ARBA" id="ARBA00023157"/>
    </source>
</evidence>
<keyword evidence="4" id="KW-1015">Disulfide bond</keyword>
<name>A0AAD7GC44_MYCRO</name>
<feature type="domain" description="CFEM" evidence="6">
    <location>
        <begin position="80"/>
        <end position="191"/>
    </location>
</feature>
<reference evidence="7" key="1">
    <citation type="submission" date="2023-03" db="EMBL/GenBank/DDBJ databases">
        <title>Massive genome expansion in bonnet fungi (Mycena s.s.) driven by repeated elements and novel gene families across ecological guilds.</title>
        <authorList>
            <consortium name="Lawrence Berkeley National Laboratory"/>
            <person name="Harder C.B."/>
            <person name="Miyauchi S."/>
            <person name="Viragh M."/>
            <person name="Kuo A."/>
            <person name="Thoen E."/>
            <person name="Andreopoulos B."/>
            <person name="Lu D."/>
            <person name="Skrede I."/>
            <person name="Drula E."/>
            <person name="Henrissat B."/>
            <person name="Morin E."/>
            <person name="Kohler A."/>
            <person name="Barry K."/>
            <person name="LaButti K."/>
            <person name="Morin E."/>
            <person name="Salamov A."/>
            <person name="Lipzen A."/>
            <person name="Mereny Z."/>
            <person name="Hegedus B."/>
            <person name="Baldrian P."/>
            <person name="Stursova M."/>
            <person name="Weitz H."/>
            <person name="Taylor A."/>
            <person name="Grigoriev I.V."/>
            <person name="Nagy L.G."/>
            <person name="Martin F."/>
            <person name="Kauserud H."/>
        </authorList>
    </citation>
    <scope>NUCLEOTIDE SEQUENCE</scope>
    <source>
        <strain evidence="7">CBHHK067</strain>
    </source>
</reference>
<evidence type="ECO:0000256" key="1">
    <source>
        <dbReference type="ARBA" id="ARBA00004613"/>
    </source>
</evidence>
<comment type="caution">
    <text evidence="7">The sequence shown here is derived from an EMBL/GenBank/DDBJ whole genome shotgun (WGS) entry which is preliminary data.</text>
</comment>
<dbReference type="InterPro" id="IPR008427">
    <property type="entry name" value="Extracellular_membr_CFEM_dom"/>
</dbReference>
<evidence type="ECO:0000256" key="2">
    <source>
        <dbReference type="ARBA" id="ARBA00022525"/>
    </source>
</evidence>
<comment type="subcellular location">
    <subcellularLocation>
        <location evidence="1">Secreted</location>
    </subcellularLocation>
</comment>
<accession>A0AAD7GC44</accession>
<evidence type="ECO:0000313" key="7">
    <source>
        <dbReference type="EMBL" id="KAJ7687600.1"/>
    </source>
</evidence>
<organism evidence="7 8">
    <name type="scientific">Mycena rosella</name>
    <name type="common">Pink bonnet</name>
    <name type="synonym">Agaricus rosellus</name>
    <dbReference type="NCBI Taxonomy" id="1033263"/>
    <lineage>
        <taxon>Eukaryota</taxon>
        <taxon>Fungi</taxon>
        <taxon>Dikarya</taxon>
        <taxon>Basidiomycota</taxon>
        <taxon>Agaricomycotina</taxon>
        <taxon>Agaricomycetes</taxon>
        <taxon>Agaricomycetidae</taxon>
        <taxon>Agaricales</taxon>
        <taxon>Marasmiineae</taxon>
        <taxon>Mycenaceae</taxon>
        <taxon>Mycena</taxon>
    </lineage>
</organism>
<dbReference type="Proteomes" id="UP001221757">
    <property type="component" value="Unassembled WGS sequence"/>
</dbReference>
<dbReference type="Pfam" id="PF05730">
    <property type="entry name" value="CFEM"/>
    <property type="match status" value="1"/>
</dbReference>
<feature type="region of interest" description="Disordered" evidence="5">
    <location>
        <begin position="176"/>
        <end position="231"/>
    </location>
</feature>
<evidence type="ECO:0000259" key="6">
    <source>
        <dbReference type="PROSITE" id="PS52012"/>
    </source>
</evidence>